<dbReference type="InterPro" id="IPR004173">
    <property type="entry name" value="3H_domain"/>
</dbReference>
<sequence length="179" mass="19891">MSDEKKILGEERRSLLIKWLKASDTPLTGAELAKRTNVSRQVIVQDVSLLKAKNHPILATAQGYIYMKEANTVQAQRVVACQHGPADMKDELLTLVDHGVLIKDVTVDHPVYGDITASLHLKSRKDVALFCKRMEESNGTLLSTLTKGVHMHTLEAESEAILDEAIRALEEKGYLLNSF</sequence>
<dbReference type="Gene3D" id="3.30.1340.20">
    <property type="entry name" value="3H domain"/>
    <property type="match status" value="1"/>
</dbReference>
<keyword evidence="1" id="KW-0479">Metal-binding</keyword>
<proteinExistence type="predicted"/>
<dbReference type="InterPro" id="IPR035922">
    <property type="entry name" value="3H_dom_sf"/>
</dbReference>
<dbReference type="GO" id="GO:0046872">
    <property type="term" value="F:metal ion binding"/>
    <property type="evidence" value="ECO:0007669"/>
    <property type="project" value="UniProtKB-KW"/>
</dbReference>
<feature type="binding site" evidence="1">
    <location>
        <position position="91"/>
    </location>
    <ligand>
        <name>Ni(2+)</name>
        <dbReference type="ChEBI" id="CHEBI:49786"/>
    </ligand>
</feature>
<feature type="domain" description="Helix-turn-helix type 11" evidence="3">
    <location>
        <begin position="12"/>
        <end position="65"/>
    </location>
</feature>
<dbReference type="SUPFAM" id="SSF75500">
    <property type="entry name" value="Putative transcriptional regulator TM1602, C-terminal domain"/>
    <property type="match status" value="1"/>
</dbReference>
<feature type="domain" description="3H" evidence="2">
    <location>
        <begin position="79"/>
        <end position="175"/>
    </location>
</feature>
<feature type="binding site" evidence="1">
    <location>
        <position position="152"/>
    </location>
    <ligand>
        <name>Ni(2+)</name>
        <dbReference type="ChEBI" id="CHEBI:49786"/>
    </ligand>
</feature>
<protein>
    <submittedName>
        <fullName evidence="4">Transcriptional regulator</fullName>
    </submittedName>
</protein>
<reference evidence="4" key="1">
    <citation type="submission" date="2015-08" db="EMBL/GenBank/DDBJ databases">
        <title>Complete DNA Sequence of Pseudomonas syringae pv. actinidiae, the Causal Agent of Kiwifruit Canker Disease.</title>
        <authorList>
            <person name="Rikkerink E.H.A."/>
            <person name="Fineran P.C."/>
        </authorList>
    </citation>
    <scope>NUCLEOTIDE SEQUENCE</scope>
    <source>
        <strain evidence="4">DSM 13666</strain>
    </source>
</reference>
<dbReference type="InterPro" id="IPR036388">
    <property type="entry name" value="WH-like_DNA-bd_sf"/>
</dbReference>
<name>A0A0M0KLH8_ALKHA</name>
<gene>
    <name evidence="4" type="ORF">AMD02_13340</name>
</gene>
<evidence type="ECO:0000313" key="4">
    <source>
        <dbReference type="EMBL" id="KOO39721.1"/>
    </source>
</evidence>
<dbReference type="GeneID" id="87596836"/>
<dbReference type="InterPro" id="IPR036390">
    <property type="entry name" value="WH_DNA-bd_sf"/>
</dbReference>
<dbReference type="PIRSF" id="PIRSF037847">
    <property type="entry name" value="NiaR"/>
    <property type="match status" value="1"/>
</dbReference>
<dbReference type="SUPFAM" id="SSF46785">
    <property type="entry name" value="Winged helix' DNA-binding domain"/>
    <property type="match status" value="1"/>
</dbReference>
<feature type="binding site" evidence="1">
    <location>
        <position position="150"/>
    </location>
    <ligand>
        <name>Ni(2+)</name>
        <dbReference type="ChEBI" id="CHEBI:49786"/>
    </ligand>
</feature>
<organism evidence="4">
    <name type="scientific">Halalkalibacterium halodurans</name>
    <name type="common">Bacillus halodurans</name>
    <dbReference type="NCBI Taxonomy" id="86665"/>
    <lineage>
        <taxon>Bacteria</taxon>
        <taxon>Bacillati</taxon>
        <taxon>Bacillota</taxon>
        <taxon>Bacilli</taxon>
        <taxon>Bacillales</taxon>
        <taxon>Bacillaceae</taxon>
        <taxon>Halalkalibacterium (ex Joshi et al. 2022)</taxon>
    </lineage>
</organism>
<evidence type="ECO:0000259" key="3">
    <source>
        <dbReference type="Pfam" id="PF08279"/>
    </source>
</evidence>
<dbReference type="Pfam" id="PF02829">
    <property type="entry name" value="3H"/>
    <property type="match status" value="1"/>
</dbReference>
<evidence type="ECO:0000256" key="1">
    <source>
        <dbReference type="PIRSR" id="PIRSR037847-1"/>
    </source>
</evidence>
<feature type="binding site" evidence="1">
    <location>
        <position position="83"/>
    </location>
    <ligand>
        <name>Ni(2+)</name>
        <dbReference type="ChEBI" id="CHEBI:49786"/>
    </ligand>
</feature>
<dbReference type="PANTHER" id="PTHR40068">
    <property type="entry name" value="TRANSCRIPTION REPRESSOR NIAR-RELATED"/>
    <property type="match status" value="1"/>
</dbReference>
<dbReference type="AlphaFoldDB" id="A0A0M0KLH8"/>
<dbReference type="Gene3D" id="1.10.10.10">
    <property type="entry name" value="Winged helix-like DNA-binding domain superfamily/Winged helix DNA-binding domain"/>
    <property type="match status" value="1"/>
</dbReference>
<evidence type="ECO:0000259" key="2">
    <source>
        <dbReference type="Pfam" id="PF02829"/>
    </source>
</evidence>
<dbReference type="Pfam" id="PF08279">
    <property type="entry name" value="HTH_11"/>
    <property type="match status" value="1"/>
</dbReference>
<keyword evidence="1" id="KW-0533">Nickel</keyword>
<dbReference type="OMA" id="ACFHTPE"/>
<dbReference type="PATRIC" id="fig|136160.3.peg.3108"/>
<dbReference type="InterPro" id="IPR026043">
    <property type="entry name" value="NadR"/>
</dbReference>
<dbReference type="PANTHER" id="PTHR40068:SF1">
    <property type="entry name" value="TRANSCRIPTION REPRESSOR NIAR-RELATED"/>
    <property type="match status" value="1"/>
</dbReference>
<dbReference type="EMBL" id="LILD01000001">
    <property type="protein sequence ID" value="KOO39721.1"/>
    <property type="molecule type" value="Genomic_DNA"/>
</dbReference>
<accession>A0A4Y7WYA1</accession>
<dbReference type="InterPro" id="IPR013196">
    <property type="entry name" value="HTH_11"/>
</dbReference>
<dbReference type="SMR" id="A0A0M0KLH8"/>
<comment type="caution">
    <text evidence="4">The sequence shown here is derived from an EMBL/GenBank/DDBJ whole genome shotgun (WGS) entry which is preliminary data.</text>
</comment>
<dbReference type="RefSeq" id="WP_010897384.1">
    <property type="nucleotide sequence ID" value="NZ_CP040441.1"/>
</dbReference>
<accession>A0A0M0KLH8</accession>